<dbReference type="AlphaFoldDB" id="A0A5B0P4Q7"/>
<dbReference type="EMBL" id="VSWC01000067">
    <property type="protein sequence ID" value="KAA1096515.1"/>
    <property type="molecule type" value="Genomic_DNA"/>
</dbReference>
<comment type="caution">
    <text evidence="1">The sequence shown here is derived from an EMBL/GenBank/DDBJ whole genome shotgun (WGS) entry which is preliminary data.</text>
</comment>
<protein>
    <submittedName>
        <fullName evidence="1">Uncharacterized protein</fullName>
    </submittedName>
</protein>
<name>A0A5B0P4Q7_PUCGR</name>
<gene>
    <name evidence="1" type="ORF">PGT21_018902</name>
</gene>
<dbReference type="Proteomes" id="UP000324748">
    <property type="component" value="Unassembled WGS sequence"/>
</dbReference>
<keyword evidence="2" id="KW-1185">Reference proteome</keyword>
<evidence type="ECO:0000313" key="2">
    <source>
        <dbReference type="Proteomes" id="UP000324748"/>
    </source>
</evidence>
<reference evidence="1 2" key="1">
    <citation type="submission" date="2019-05" db="EMBL/GenBank/DDBJ databases">
        <title>Emergence of the Ug99 lineage of the wheat stem rust pathogen through somatic hybridization.</title>
        <authorList>
            <person name="Li F."/>
            <person name="Upadhyaya N.M."/>
            <person name="Sperschneider J."/>
            <person name="Matny O."/>
            <person name="Nguyen-Phuc H."/>
            <person name="Mago R."/>
            <person name="Raley C."/>
            <person name="Miller M.E."/>
            <person name="Silverstein K.A.T."/>
            <person name="Henningsen E."/>
            <person name="Hirsch C.D."/>
            <person name="Visser B."/>
            <person name="Pretorius Z.A."/>
            <person name="Steffenson B.J."/>
            <person name="Schwessinger B."/>
            <person name="Dodds P.N."/>
            <person name="Figueroa M."/>
        </authorList>
    </citation>
    <scope>NUCLEOTIDE SEQUENCE [LARGE SCALE GENOMIC DNA]</scope>
    <source>
        <strain evidence="1">21-0</strain>
    </source>
</reference>
<proteinExistence type="predicted"/>
<evidence type="ECO:0000313" key="1">
    <source>
        <dbReference type="EMBL" id="KAA1096515.1"/>
    </source>
</evidence>
<sequence length="66" mass="7458">MDGDVEAIGTQPTIQQRPAAPVGSLLKLNEDIYNLNHQDVEQVSGCYLSDLQARQRYFYLSMDLID</sequence>
<organism evidence="1 2">
    <name type="scientific">Puccinia graminis f. sp. tritici</name>
    <dbReference type="NCBI Taxonomy" id="56615"/>
    <lineage>
        <taxon>Eukaryota</taxon>
        <taxon>Fungi</taxon>
        <taxon>Dikarya</taxon>
        <taxon>Basidiomycota</taxon>
        <taxon>Pucciniomycotina</taxon>
        <taxon>Pucciniomycetes</taxon>
        <taxon>Pucciniales</taxon>
        <taxon>Pucciniaceae</taxon>
        <taxon>Puccinia</taxon>
    </lineage>
</organism>
<accession>A0A5B0P4Q7</accession>